<dbReference type="SUPFAM" id="SSF141523">
    <property type="entry name" value="L,D-transpeptidase catalytic domain-like"/>
    <property type="match status" value="1"/>
</dbReference>
<sequence length="481" mass="53703">MARDQIEEDVITEANNKKKSRALTLFILVIIALYLIVTVIFTFIALPNTKVNGRDISYASKDEALRKPAEPFTITVVGRDERKATIDLREIDYSASIPKSASIDQNPFKWPLAFAKIANDDFTFDYNVKYDEAKLDKNLKGQALLTNVKEPENARLKYENGAFKIFPEVMGNKVDFGKLSAKIKDAIYNHKDEIVLDDNDYINPTVKNNSKELAALLEDGKTIEGMKIGFNFNGFDFKLEGEKLIDMFDTDKGSFELNYDKLTSYVKEIADQTDTYGTNRTFNATGIGKITVNPGVYGFILDVPGTVDAVYELVNERKSGNIEPVYERTGFRREADGSDIGNTYVEVDLSRQYMWFYLDGEVVLETNIVSGMPNTTKWATNVGVGSILSKAANQTLRGDGFDGSRYETPVKYWMPIGWDGEGFHDAPWRGAFGGGIYFSNGSHGCLNMPPAMAGRLFELAPHGTPVVVYESSTNYSPAMSY</sequence>
<dbReference type="RefSeq" id="WP_223417799.1">
    <property type="nucleotide sequence ID" value="NZ_JAIPME010000002.1"/>
</dbReference>
<evidence type="ECO:0000256" key="7">
    <source>
        <dbReference type="SAM" id="Phobius"/>
    </source>
</evidence>
<evidence type="ECO:0000256" key="4">
    <source>
        <dbReference type="ARBA" id="ARBA00022984"/>
    </source>
</evidence>
<dbReference type="Gene3D" id="2.40.440.10">
    <property type="entry name" value="L,D-transpeptidase catalytic domain-like"/>
    <property type="match status" value="1"/>
</dbReference>
<evidence type="ECO:0000313" key="10">
    <source>
        <dbReference type="Proteomes" id="UP000734271"/>
    </source>
</evidence>
<dbReference type="PROSITE" id="PS52029">
    <property type="entry name" value="LD_TPASE"/>
    <property type="match status" value="1"/>
</dbReference>
<protein>
    <submittedName>
        <fullName evidence="9">L,D-transpeptidase/peptidoglycan binding protein</fullName>
    </submittedName>
</protein>
<feature type="active site" description="Proton donor/acceptor" evidence="6">
    <location>
        <position position="424"/>
    </location>
</feature>
<feature type="active site" description="Nucleophile" evidence="6">
    <location>
        <position position="445"/>
    </location>
</feature>
<evidence type="ECO:0000313" key="9">
    <source>
        <dbReference type="EMBL" id="MBZ2385979.1"/>
    </source>
</evidence>
<proteinExistence type="predicted"/>
<keyword evidence="7" id="KW-0812">Transmembrane</keyword>
<comment type="pathway">
    <text evidence="1 6">Cell wall biogenesis; peptidoglycan biosynthesis.</text>
</comment>
<gene>
    <name evidence="9" type="ORF">K8P03_01495</name>
</gene>
<dbReference type="SUPFAM" id="SSF143985">
    <property type="entry name" value="L,D-transpeptidase pre-catalytic domain-like"/>
    <property type="match status" value="1"/>
</dbReference>
<evidence type="ECO:0000259" key="8">
    <source>
        <dbReference type="PROSITE" id="PS52029"/>
    </source>
</evidence>
<dbReference type="Gene3D" id="3.10.20.800">
    <property type="match status" value="1"/>
</dbReference>
<dbReference type="InterPro" id="IPR038054">
    <property type="entry name" value="LD_TPept-like_central_sf"/>
</dbReference>
<keyword evidence="10" id="KW-1185">Reference proteome</keyword>
<dbReference type="EMBL" id="JAIPME010000002">
    <property type="protein sequence ID" value="MBZ2385979.1"/>
    <property type="molecule type" value="Genomic_DNA"/>
</dbReference>
<evidence type="ECO:0000256" key="5">
    <source>
        <dbReference type="ARBA" id="ARBA00023316"/>
    </source>
</evidence>
<dbReference type="InterPro" id="IPR038063">
    <property type="entry name" value="Transpep_catalytic_dom"/>
</dbReference>
<dbReference type="PANTHER" id="PTHR30582">
    <property type="entry name" value="L,D-TRANSPEPTIDASE"/>
    <property type="match status" value="1"/>
</dbReference>
<evidence type="ECO:0000256" key="3">
    <source>
        <dbReference type="ARBA" id="ARBA00022960"/>
    </source>
</evidence>
<accession>A0ABS7SWQ8</accession>
<keyword evidence="3 6" id="KW-0133">Cell shape</keyword>
<keyword evidence="2" id="KW-0808">Transferase</keyword>
<comment type="caution">
    <text evidence="9">The sequence shown here is derived from an EMBL/GenBank/DDBJ whole genome shotgun (WGS) entry which is preliminary data.</text>
</comment>
<dbReference type="InterPro" id="IPR005490">
    <property type="entry name" value="LD_TPept_cat_dom"/>
</dbReference>
<organism evidence="9 10">
    <name type="scientific">Anaerococcus murdochii</name>
    <dbReference type="NCBI Taxonomy" id="411577"/>
    <lineage>
        <taxon>Bacteria</taxon>
        <taxon>Bacillati</taxon>
        <taxon>Bacillota</taxon>
        <taxon>Tissierellia</taxon>
        <taxon>Tissierellales</taxon>
        <taxon>Peptoniphilaceae</taxon>
        <taxon>Anaerococcus</taxon>
    </lineage>
</organism>
<dbReference type="Pfam" id="PF03734">
    <property type="entry name" value="YkuD"/>
    <property type="match status" value="1"/>
</dbReference>
<dbReference type="Pfam" id="PF12229">
    <property type="entry name" value="PG_binding_4"/>
    <property type="match status" value="2"/>
</dbReference>
<keyword evidence="4 6" id="KW-0573">Peptidoglycan synthesis</keyword>
<evidence type="ECO:0000256" key="2">
    <source>
        <dbReference type="ARBA" id="ARBA00022679"/>
    </source>
</evidence>
<reference evidence="9 10" key="1">
    <citation type="submission" date="2021-08" db="EMBL/GenBank/DDBJ databases">
        <title>FDA dAtabase for Regulatory Grade micrObial Sequences (FDA-ARGOS): Supporting development and validation of Infectious Disease Dx tests.</title>
        <authorList>
            <person name="Sproer C."/>
            <person name="Gronow S."/>
            <person name="Severitt S."/>
            <person name="Schroder I."/>
            <person name="Tallon L."/>
            <person name="Sadzewicz L."/>
            <person name="Zhao X."/>
            <person name="Boylan J."/>
            <person name="Ott S."/>
            <person name="Bowen H."/>
            <person name="Vavikolanu K."/>
            <person name="Hazen T."/>
            <person name="Aluvathingal J."/>
            <person name="Nadendla S."/>
            <person name="Lowell S."/>
            <person name="Myers T."/>
            <person name="Yan Y."/>
            <person name="Sichtig H."/>
        </authorList>
    </citation>
    <scope>NUCLEOTIDE SEQUENCE [LARGE SCALE GENOMIC DNA]</scope>
    <source>
        <strain evidence="9 10">FDAARGOS_1460</strain>
    </source>
</reference>
<evidence type="ECO:0000256" key="6">
    <source>
        <dbReference type="PROSITE-ProRule" id="PRU01373"/>
    </source>
</evidence>
<evidence type="ECO:0000256" key="1">
    <source>
        <dbReference type="ARBA" id="ARBA00004752"/>
    </source>
</evidence>
<dbReference type="InterPro" id="IPR022029">
    <property type="entry name" value="YoaR-like_PG-bd"/>
</dbReference>
<feature type="transmembrane region" description="Helical" evidence="7">
    <location>
        <begin position="25"/>
        <end position="46"/>
    </location>
</feature>
<name>A0ABS7SWQ8_9FIRM</name>
<feature type="domain" description="L,D-TPase catalytic" evidence="8">
    <location>
        <begin position="343"/>
        <end position="469"/>
    </location>
</feature>
<keyword evidence="7" id="KW-1133">Transmembrane helix</keyword>
<keyword evidence="5 6" id="KW-0961">Cell wall biogenesis/degradation</keyword>
<dbReference type="PANTHER" id="PTHR30582:SF33">
    <property type="entry name" value="EXPORTED PROTEIN"/>
    <property type="match status" value="1"/>
</dbReference>
<dbReference type="InterPro" id="IPR050979">
    <property type="entry name" value="LD-transpeptidase"/>
</dbReference>
<dbReference type="CDD" id="cd16913">
    <property type="entry name" value="YkuD_like"/>
    <property type="match status" value="1"/>
</dbReference>
<dbReference type="Proteomes" id="UP000734271">
    <property type="component" value="Unassembled WGS sequence"/>
</dbReference>
<keyword evidence="7" id="KW-0472">Membrane</keyword>